<evidence type="ECO:0000313" key="7">
    <source>
        <dbReference type="EMBL" id="OJD33431.1"/>
    </source>
</evidence>
<dbReference type="InterPro" id="IPR036322">
    <property type="entry name" value="WD40_repeat_dom_sf"/>
</dbReference>
<dbReference type="InterPro" id="IPR001680">
    <property type="entry name" value="WD40_rpt"/>
</dbReference>
<dbReference type="PANTHER" id="PTHR22842:SF3">
    <property type="entry name" value="WD REPEAT DOMAIN-CONTAINING PROTEIN 83"/>
    <property type="match status" value="1"/>
</dbReference>
<protein>
    <submittedName>
        <fullName evidence="7">Nuclear mrna splicing protein</fullName>
    </submittedName>
</protein>
<evidence type="ECO:0000256" key="1">
    <source>
        <dbReference type="ARBA" id="ARBA00004496"/>
    </source>
</evidence>
<dbReference type="GeneID" id="31014194"/>
<comment type="subcellular location">
    <subcellularLocation>
        <location evidence="1">Cytoplasm</location>
    </subcellularLocation>
</comment>
<dbReference type="InterPro" id="IPR019775">
    <property type="entry name" value="WD40_repeat_CS"/>
</dbReference>
<dbReference type="InterPro" id="IPR020472">
    <property type="entry name" value="WD40_PAC1"/>
</dbReference>
<comment type="similarity">
    <text evidence="5">Belongs to the WD repeat MORG1 family.</text>
</comment>
<organism evidence="7 8">
    <name type="scientific">Diplodia corticola</name>
    <dbReference type="NCBI Taxonomy" id="236234"/>
    <lineage>
        <taxon>Eukaryota</taxon>
        <taxon>Fungi</taxon>
        <taxon>Dikarya</taxon>
        <taxon>Ascomycota</taxon>
        <taxon>Pezizomycotina</taxon>
        <taxon>Dothideomycetes</taxon>
        <taxon>Dothideomycetes incertae sedis</taxon>
        <taxon>Botryosphaeriales</taxon>
        <taxon>Botryosphaeriaceae</taxon>
        <taxon>Diplodia</taxon>
    </lineage>
</organism>
<dbReference type="PROSITE" id="PS50294">
    <property type="entry name" value="WD_REPEATS_REGION"/>
    <property type="match status" value="4"/>
</dbReference>
<feature type="repeat" description="WD" evidence="6">
    <location>
        <begin position="48"/>
        <end position="81"/>
    </location>
</feature>
<evidence type="ECO:0000256" key="3">
    <source>
        <dbReference type="ARBA" id="ARBA00022574"/>
    </source>
</evidence>
<dbReference type="PROSITE" id="PS50082">
    <property type="entry name" value="WD_REPEATS_2"/>
    <property type="match status" value="4"/>
</dbReference>
<comment type="caution">
    <text evidence="7">The sequence shown here is derived from an EMBL/GenBank/DDBJ whole genome shotgun (WGS) entry which is preliminary data.</text>
</comment>
<gene>
    <name evidence="7" type="ORF">BKCO1_3000052</name>
</gene>
<dbReference type="GO" id="GO:0071013">
    <property type="term" value="C:catalytic step 2 spliceosome"/>
    <property type="evidence" value="ECO:0007669"/>
    <property type="project" value="TreeGrafter"/>
</dbReference>
<dbReference type="PROSITE" id="PS00678">
    <property type="entry name" value="WD_REPEATS_1"/>
    <property type="match status" value="1"/>
</dbReference>
<feature type="repeat" description="WD" evidence="6">
    <location>
        <begin position="93"/>
        <end position="134"/>
    </location>
</feature>
<dbReference type="OrthoDB" id="1068471at2759"/>
<dbReference type="InterPro" id="IPR015943">
    <property type="entry name" value="WD40/YVTN_repeat-like_dom_sf"/>
</dbReference>
<keyword evidence="3 6" id="KW-0853">WD repeat</keyword>
<sequence>MWIPCFAKAVRKCIQAPASNSDTTDPPQLQYLRHVMTAQFPTRQIAKLSGHNGPVHAVTYSAGIGQYILTGSSDRTVRLFNPGRGGGLLVQEYDGHGYEVLDLAVADDNARFASVGGDKHVFLWDVATAATLRRFSGHAGKCNAVAFAAGGDVLVSGSFDATVKLWDLKSQSHKPLMTLSEAKDSISSICVWEHEIFAGCVDGRVRTYDIRMGQVFVDVLGHPVTSVTPTRDADSILTSTLDSTIRLMDRSNGRLLQSYKAPEYVNTEYRIRSTLGLKDTVAVAGSEDGSILAWDIVSGTVQHRLRHGESEGTSKRDVVSAVAFCPRRNEFASAGGDGNVVVWGV</sequence>
<keyword evidence="8" id="KW-1185">Reference proteome</keyword>
<evidence type="ECO:0000256" key="5">
    <source>
        <dbReference type="ARBA" id="ARBA00038145"/>
    </source>
</evidence>
<keyword evidence="2" id="KW-0963">Cytoplasm</keyword>
<accession>A0A1J9RYK2</accession>
<dbReference type="PRINTS" id="PR00320">
    <property type="entry name" value="GPROTEINBRPT"/>
</dbReference>
<dbReference type="CDD" id="cd00200">
    <property type="entry name" value="WD40"/>
    <property type="match status" value="1"/>
</dbReference>
<dbReference type="GO" id="GO:0000398">
    <property type="term" value="P:mRNA splicing, via spliceosome"/>
    <property type="evidence" value="ECO:0007669"/>
    <property type="project" value="TreeGrafter"/>
</dbReference>
<dbReference type="RefSeq" id="XP_020129691.1">
    <property type="nucleotide sequence ID" value="XM_020273933.1"/>
</dbReference>
<dbReference type="PANTHER" id="PTHR22842">
    <property type="entry name" value="WD40 REPEAT PROTEIN"/>
    <property type="match status" value="1"/>
</dbReference>
<reference evidence="7 8" key="1">
    <citation type="submission" date="2016-10" db="EMBL/GenBank/DDBJ databases">
        <title>Proteomics and genomics reveal pathogen-plant mechanisms compatible with a hemibiotrophic lifestyle of Diplodia corticola.</title>
        <authorList>
            <person name="Fernandes I."/>
            <person name="De Jonge R."/>
            <person name="Van De Peer Y."/>
            <person name="Devreese B."/>
            <person name="Alves A."/>
            <person name="Esteves A.C."/>
        </authorList>
    </citation>
    <scope>NUCLEOTIDE SEQUENCE [LARGE SCALE GENOMIC DNA]</scope>
    <source>
        <strain evidence="7 8">CBS 112549</strain>
    </source>
</reference>
<dbReference type="InterPro" id="IPR051980">
    <property type="entry name" value="WD_repeat_MORG1"/>
</dbReference>
<evidence type="ECO:0000256" key="6">
    <source>
        <dbReference type="PROSITE-ProRule" id="PRU00221"/>
    </source>
</evidence>
<dbReference type="EMBL" id="MNUE01000030">
    <property type="protein sequence ID" value="OJD33431.1"/>
    <property type="molecule type" value="Genomic_DNA"/>
</dbReference>
<keyword evidence="4" id="KW-0677">Repeat</keyword>
<dbReference type="Gene3D" id="2.130.10.10">
    <property type="entry name" value="YVTN repeat-like/Quinoprotein amine dehydrogenase"/>
    <property type="match status" value="2"/>
</dbReference>
<evidence type="ECO:0000313" key="8">
    <source>
        <dbReference type="Proteomes" id="UP000183809"/>
    </source>
</evidence>
<dbReference type="SUPFAM" id="SSF50978">
    <property type="entry name" value="WD40 repeat-like"/>
    <property type="match status" value="1"/>
</dbReference>
<dbReference type="AlphaFoldDB" id="A0A1J9RYK2"/>
<evidence type="ECO:0000256" key="2">
    <source>
        <dbReference type="ARBA" id="ARBA00022490"/>
    </source>
</evidence>
<dbReference type="Proteomes" id="UP000183809">
    <property type="component" value="Unassembled WGS sequence"/>
</dbReference>
<evidence type="ECO:0000256" key="4">
    <source>
        <dbReference type="ARBA" id="ARBA00022737"/>
    </source>
</evidence>
<dbReference type="GO" id="GO:0005737">
    <property type="term" value="C:cytoplasm"/>
    <property type="evidence" value="ECO:0007669"/>
    <property type="project" value="UniProtKB-SubCell"/>
</dbReference>
<proteinExistence type="inferred from homology"/>
<feature type="repeat" description="WD" evidence="6">
    <location>
        <begin position="312"/>
        <end position="345"/>
    </location>
</feature>
<feature type="repeat" description="WD" evidence="6">
    <location>
        <begin position="135"/>
        <end position="170"/>
    </location>
</feature>
<dbReference type="SMART" id="SM00320">
    <property type="entry name" value="WD40"/>
    <property type="match status" value="7"/>
</dbReference>
<dbReference type="Pfam" id="PF00400">
    <property type="entry name" value="WD40"/>
    <property type="match status" value="5"/>
</dbReference>
<dbReference type="STRING" id="236234.A0A1J9RYK2"/>
<name>A0A1J9RYK2_9PEZI</name>